<dbReference type="GO" id="GO:0022857">
    <property type="term" value="F:transmembrane transporter activity"/>
    <property type="evidence" value="ECO:0007669"/>
    <property type="project" value="InterPro"/>
</dbReference>
<feature type="transmembrane region" description="Helical" evidence="6">
    <location>
        <begin position="411"/>
        <end position="434"/>
    </location>
</feature>
<keyword evidence="9" id="KW-1185">Reference proteome</keyword>
<sequence length="437" mass="47844">MSEASIHHSNPAEYLQETDGLRKATFRKVMWRMLPILTFGYLFNFLDRTNIGFASLQMNRDIGLSATQFGWGAGILFVSYCGFEVPSNLMMYRFGARAWISRIMISWGLVSCAMSLAFNPTSFYLLRFALGMAEAGLFPGIAFFLSAWFPAEYRARILAWFLLAIPLSSVFGGPLGGMLLGLDGMLHLAGWQWLFIVEGVPTVIIGLLTIKLLSDRPADASWLSEDEKNIIIQSLNNEKSDREISHFGLAIRDMRVWICAGVYLGFTIGSYGIQIWLPQILKLQRLSDAQIGWISALPYAVASIGMMVWAQYADHSGRKILNLTLCCTLAAAGFVIAVFFGHPLIALLGLTAALVGVNSARAIFWAIPTRFLKGKAAAGGIAFINTIGTVGGFIGPSIVGYLKDRTGSFNMGLMVMAGFLAMSILLSLSLPAVIRNE</sequence>
<dbReference type="CDD" id="cd17319">
    <property type="entry name" value="MFS_ExuT_GudP_like"/>
    <property type="match status" value="1"/>
</dbReference>
<dbReference type="PANTHER" id="PTHR43791:SF36">
    <property type="entry name" value="TRANSPORTER, PUTATIVE (AFU_ORTHOLOGUE AFUA_6G08340)-RELATED"/>
    <property type="match status" value="1"/>
</dbReference>
<evidence type="ECO:0000256" key="3">
    <source>
        <dbReference type="ARBA" id="ARBA00022692"/>
    </source>
</evidence>
<protein>
    <submittedName>
        <fullName evidence="8">Membrane protein</fullName>
    </submittedName>
</protein>
<evidence type="ECO:0000256" key="6">
    <source>
        <dbReference type="SAM" id="Phobius"/>
    </source>
</evidence>
<dbReference type="SUPFAM" id="SSF103473">
    <property type="entry name" value="MFS general substrate transporter"/>
    <property type="match status" value="1"/>
</dbReference>
<feature type="transmembrane region" description="Helical" evidence="6">
    <location>
        <begin position="289"/>
        <end position="308"/>
    </location>
</feature>
<dbReference type="PANTHER" id="PTHR43791">
    <property type="entry name" value="PERMEASE-RELATED"/>
    <property type="match status" value="1"/>
</dbReference>
<keyword evidence="3 6" id="KW-0812">Transmembrane</keyword>
<dbReference type="FunFam" id="1.20.1250.20:FF:000018">
    <property type="entry name" value="MFS transporter permease"/>
    <property type="match status" value="1"/>
</dbReference>
<dbReference type="Pfam" id="PF07690">
    <property type="entry name" value="MFS_1"/>
    <property type="match status" value="1"/>
</dbReference>
<dbReference type="OrthoDB" id="9773957at2"/>
<evidence type="ECO:0000313" key="9">
    <source>
        <dbReference type="Proteomes" id="UP000321635"/>
    </source>
</evidence>
<dbReference type="EMBL" id="BJYF01000048">
    <property type="protein sequence ID" value="GEN61576.1"/>
    <property type="molecule type" value="Genomic_DNA"/>
</dbReference>
<gene>
    <name evidence="8" type="primary">hpaX</name>
    <name evidence="8" type="ORF">ANI02nite_34600</name>
</gene>
<evidence type="ECO:0000256" key="5">
    <source>
        <dbReference type="ARBA" id="ARBA00023136"/>
    </source>
</evidence>
<proteinExistence type="predicted"/>
<dbReference type="RefSeq" id="WP_026399112.1">
    <property type="nucleotide sequence ID" value="NZ_AUBI01000032.1"/>
</dbReference>
<organism evidence="8 9">
    <name type="scientific">Acetobacter nitrogenifigens DSM 23921 = NBRC 105050</name>
    <dbReference type="NCBI Taxonomy" id="1120919"/>
    <lineage>
        <taxon>Bacteria</taxon>
        <taxon>Pseudomonadati</taxon>
        <taxon>Pseudomonadota</taxon>
        <taxon>Alphaproteobacteria</taxon>
        <taxon>Acetobacterales</taxon>
        <taxon>Acetobacteraceae</taxon>
        <taxon>Acetobacter</taxon>
    </lineage>
</organism>
<feature type="transmembrane region" description="Helical" evidence="6">
    <location>
        <begin position="376"/>
        <end position="399"/>
    </location>
</feature>
<comment type="caution">
    <text evidence="8">The sequence shown here is derived from an EMBL/GenBank/DDBJ whole genome shotgun (WGS) entry which is preliminary data.</text>
</comment>
<feature type="transmembrane region" description="Helical" evidence="6">
    <location>
        <begin position="157"/>
        <end position="179"/>
    </location>
</feature>
<dbReference type="PROSITE" id="PS50850">
    <property type="entry name" value="MFS"/>
    <property type="match status" value="1"/>
</dbReference>
<dbReference type="InterPro" id="IPR020846">
    <property type="entry name" value="MFS_dom"/>
</dbReference>
<keyword evidence="2" id="KW-0813">Transport</keyword>
<dbReference type="AlphaFoldDB" id="A0A511XF40"/>
<feature type="transmembrane region" description="Helical" evidence="6">
    <location>
        <begin position="345"/>
        <end position="364"/>
    </location>
</feature>
<feature type="transmembrane region" description="Helical" evidence="6">
    <location>
        <begin position="124"/>
        <end position="145"/>
    </location>
</feature>
<feature type="transmembrane region" description="Helical" evidence="6">
    <location>
        <begin position="256"/>
        <end position="277"/>
    </location>
</feature>
<keyword evidence="5 6" id="KW-0472">Membrane</keyword>
<comment type="subcellular location">
    <subcellularLocation>
        <location evidence="1">Membrane</location>
        <topology evidence="1">Multi-pass membrane protein</topology>
    </subcellularLocation>
</comment>
<reference evidence="8 9" key="1">
    <citation type="submission" date="2019-07" db="EMBL/GenBank/DDBJ databases">
        <title>Whole genome shotgun sequence of Acetobacter nitrogenifigens NBRC 105050.</title>
        <authorList>
            <person name="Hosoyama A."/>
            <person name="Uohara A."/>
            <person name="Ohji S."/>
            <person name="Ichikawa N."/>
        </authorList>
    </citation>
    <scope>NUCLEOTIDE SEQUENCE [LARGE SCALE GENOMIC DNA]</scope>
    <source>
        <strain evidence="8 9">NBRC 105050</strain>
    </source>
</reference>
<feature type="transmembrane region" description="Helical" evidence="6">
    <location>
        <begin position="99"/>
        <end position="118"/>
    </location>
</feature>
<dbReference type="InterPro" id="IPR036259">
    <property type="entry name" value="MFS_trans_sf"/>
</dbReference>
<dbReference type="InterPro" id="IPR011701">
    <property type="entry name" value="MFS"/>
</dbReference>
<evidence type="ECO:0000256" key="2">
    <source>
        <dbReference type="ARBA" id="ARBA00022448"/>
    </source>
</evidence>
<evidence type="ECO:0000259" key="7">
    <source>
        <dbReference type="PROSITE" id="PS50850"/>
    </source>
</evidence>
<dbReference type="GO" id="GO:0016020">
    <property type="term" value="C:membrane"/>
    <property type="evidence" value="ECO:0007669"/>
    <property type="project" value="UniProtKB-SubCell"/>
</dbReference>
<evidence type="ECO:0000313" key="8">
    <source>
        <dbReference type="EMBL" id="GEN61576.1"/>
    </source>
</evidence>
<dbReference type="Proteomes" id="UP000321635">
    <property type="component" value="Unassembled WGS sequence"/>
</dbReference>
<accession>A0A511XF40</accession>
<evidence type="ECO:0000256" key="1">
    <source>
        <dbReference type="ARBA" id="ARBA00004141"/>
    </source>
</evidence>
<evidence type="ECO:0000256" key="4">
    <source>
        <dbReference type="ARBA" id="ARBA00022989"/>
    </source>
</evidence>
<feature type="transmembrane region" description="Helical" evidence="6">
    <location>
        <begin position="191"/>
        <end position="213"/>
    </location>
</feature>
<keyword evidence="4 6" id="KW-1133">Transmembrane helix</keyword>
<dbReference type="Gene3D" id="1.20.1250.20">
    <property type="entry name" value="MFS general substrate transporter like domains"/>
    <property type="match status" value="2"/>
</dbReference>
<feature type="transmembrane region" description="Helical" evidence="6">
    <location>
        <begin position="66"/>
        <end position="87"/>
    </location>
</feature>
<feature type="transmembrane region" description="Helical" evidence="6">
    <location>
        <begin position="29"/>
        <end position="46"/>
    </location>
</feature>
<feature type="transmembrane region" description="Helical" evidence="6">
    <location>
        <begin position="320"/>
        <end position="339"/>
    </location>
</feature>
<feature type="domain" description="Major facilitator superfamily (MFS) profile" evidence="7">
    <location>
        <begin position="33"/>
        <end position="435"/>
    </location>
</feature>
<name>A0A511XF40_9PROT</name>
<dbReference type="STRING" id="1120919.GCA_000429165_03727"/>